<feature type="active site" description="Proton acceptor" evidence="11">
    <location>
        <position position="204"/>
    </location>
</feature>
<evidence type="ECO:0000256" key="10">
    <source>
        <dbReference type="ARBA" id="ARBA00023016"/>
    </source>
</evidence>
<evidence type="ECO:0000256" key="11">
    <source>
        <dbReference type="HAMAP-Rule" id="MF_01497"/>
    </source>
</evidence>
<evidence type="ECO:0000256" key="7">
    <source>
        <dbReference type="ARBA" id="ARBA00022777"/>
    </source>
</evidence>
<evidence type="ECO:0000313" key="13">
    <source>
        <dbReference type="EMBL" id="ALP52007.1"/>
    </source>
</evidence>
<keyword evidence="9 11" id="KW-0460">Magnesium</keyword>
<dbReference type="GO" id="GO:0106310">
    <property type="term" value="F:protein serine kinase activity"/>
    <property type="evidence" value="ECO:0007669"/>
    <property type="project" value="RHEA"/>
</dbReference>
<keyword evidence="5 11" id="KW-0479">Metal-binding</keyword>
<dbReference type="KEGG" id="tee:Tel_01995"/>
<dbReference type="GO" id="GO:0000287">
    <property type="term" value="F:magnesium ion binding"/>
    <property type="evidence" value="ECO:0007669"/>
    <property type="project" value="UniProtKB-UniRule"/>
</dbReference>
<comment type="catalytic activity">
    <reaction evidence="11">
        <text>L-threonyl-[protein] + ATP = O-phospho-L-threonyl-[protein] + ADP + H(+)</text>
        <dbReference type="Rhea" id="RHEA:46608"/>
        <dbReference type="Rhea" id="RHEA-COMP:11060"/>
        <dbReference type="Rhea" id="RHEA-COMP:11605"/>
        <dbReference type="ChEBI" id="CHEBI:15378"/>
        <dbReference type="ChEBI" id="CHEBI:30013"/>
        <dbReference type="ChEBI" id="CHEBI:30616"/>
        <dbReference type="ChEBI" id="CHEBI:61977"/>
        <dbReference type="ChEBI" id="CHEBI:456216"/>
        <dbReference type="EC" id="2.7.11.1"/>
    </reaction>
</comment>
<feature type="domain" description="Aminoglycoside phosphotransferase" evidence="12">
    <location>
        <begin position="35"/>
        <end position="265"/>
    </location>
</feature>
<dbReference type="InterPro" id="IPR032882">
    <property type="entry name" value="SrkA/RdoA"/>
</dbReference>
<keyword evidence="8 11" id="KW-0067">ATP-binding</keyword>
<keyword evidence="4 11" id="KW-0808">Transferase</keyword>
<dbReference type="HAMAP" id="MF_01497">
    <property type="entry name" value="SrkA_kinase"/>
    <property type="match status" value="1"/>
</dbReference>
<proteinExistence type="inferred from homology"/>
<keyword evidence="1 11" id="KW-0963">Cytoplasm</keyword>
<dbReference type="InterPro" id="IPR011009">
    <property type="entry name" value="Kinase-like_dom_sf"/>
</dbReference>
<evidence type="ECO:0000256" key="8">
    <source>
        <dbReference type="ARBA" id="ARBA00022840"/>
    </source>
</evidence>
<feature type="active site" evidence="11">
    <location>
        <position position="221"/>
    </location>
</feature>
<comment type="catalytic activity">
    <reaction evidence="11">
        <text>L-seryl-[protein] + ATP = O-phospho-L-seryl-[protein] + ADP + H(+)</text>
        <dbReference type="Rhea" id="RHEA:17989"/>
        <dbReference type="Rhea" id="RHEA-COMP:9863"/>
        <dbReference type="Rhea" id="RHEA-COMP:11604"/>
        <dbReference type="ChEBI" id="CHEBI:15378"/>
        <dbReference type="ChEBI" id="CHEBI:29999"/>
        <dbReference type="ChEBI" id="CHEBI:30616"/>
        <dbReference type="ChEBI" id="CHEBI:83421"/>
        <dbReference type="ChEBI" id="CHEBI:456216"/>
        <dbReference type="EC" id="2.7.11.1"/>
    </reaction>
</comment>
<dbReference type="Gene3D" id="1.20.1270.170">
    <property type="match status" value="1"/>
</dbReference>
<dbReference type="SUPFAM" id="SSF56112">
    <property type="entry name" value="Protein kinase-like (PK-like)"/>
    <property type="match status" value="1"/>
</dbReference>
<accession>A0A0S2TA38</accession>
<dbReference type="STRING" id="1748243.Tel_01995"/>
<comment type="similarity">
    <text evidence="11">Belongs to the SrkA/RdoA protein kinase family.</text>
</comment>
<dbReference type="PANTHER" id="PTHR39573">
    <property type="entry name" value="STRESS RESPONSE KINASE A"/>
    <property type="match status" value="1"/>
</dbReference>
<evidence type="ECO:0000256" key="9">
    <source>
        <dbReference type="ARBA" id="ARBA00022842"/>
    </source>
</evidence>
<comment type="cofactor">
    <cofactor evidence="11">
        <name>Mg(2+)</name>
        <dbReference type="ChEBI" id="CHEBI:18420"/>
    </cofactor>
</comment>
<evidence type="ECO:0000256" key="1">
    <source>
        <dbReference type="ARBA" id="ARBA00022490"/>
    </source>
</evidence>
<evidence type="ECO:0000259" key="12">
    <source>
        <dbReference type="Pfam" id="PF01636"/>
    </source>
</evidence>
<dbReference type="Proteomes" id="UP000055136">
    <property type="component" value="Chromosome"/>
</dbReference>
<protein>
    <recommendedName>
        <fullName evidence="11">Stress response kinase A</fullName>
        <ecNumber evidence="11">2.7.11.1</ecNumber>
    </recommendedName>
    <alternativeName>
        <fullName evidence="11">Serine/threonine-protein kinase SrkA</fullName>
    </alternativeName>
</protein>
<dbReference type="Pfam" id="PF01636">
    <property type="entry name" value="APH"/>
    <property type="match status" value="1"/>
</dbReference>
<dbReference type="AlphaFoldDB" id="A0A0S2TA38"/>
<organism evidence="13 14">
    <name type="scientific">Candidatus Tenderia electrophaga</name>
    <dbReference type="NCBI Taxonomy" id="1748243"/>
    <lineage>
        <taxon>Bacteria</taxon>
        <taxon>Pseudomonadati</taxon>
        <taxon>Pseudomonadota</taxon>
        <taxon>Gammaproteobacteria</taxon>
        <taxon>Candidatus Tenderiales</taxon>
        <taxon>Candidatus Tenderiaceae</taxon>
        <taxon>Candidatus Tenderia</taxon>
    </lineage>
</organism>
<keyword evidence="2 11" id="KW-0723">Serine/threonine-protein kinase</keyword>
<evidence type="ECO:0000256" key="6">
    <source>
        <dbReference type="ARBA" id="ARBA00022741"/>
    </source>
</evidence>
<feature type="binding site" evidence="11">
    <location>
        <position position="221"/>
    </location>
    <ligand>
        <name>Mg(2+)</name>
        <dbReference type="ChEBI" id="CHEBI:18420"/>
    </ligand>
</feature>
<sequence length="329" mass="38381">MSESLQPYAGLEPDVVLDAVESQGWLCNGRLLALNSYENRVYQIGLEDAPNLVVKFYRPQRWDDAAIFEEHAFSHELVDNEVPVAAPLRNEHGDTLFRYQDYRFALFESVGGRHAELDNDDHLRRLGRYLARIHMVGRAARFQHRPRIEVERMAVSSYQYVLEHGFVPEALQAAYRSVAEDVVVRLRSVFESAYDLRYQRLHGDCHVGNIMWTDKGPIFVDLDDCLSGPVMQDLWMFLCGHHSEQQRQLSLLMEGYEQFAEFDPSELSLVEPLRAMRIMHYSAWLARRWRDPAFPAAFPWFEQPRYWEEQILSLREQLAAFDEPGLALM</sequence>
<comment type="function">
    <text evidence="11">A protein kinase that phosphorylates Ser and Thr residues. Probably acts to suppress the effects of stress linked to accumulation of reactive oxygen species. Probably involved in the extracytoplasmic stress response.</text>
</comment>
<dbReference type="Gene3D" id="1.10.510.10">
    <property type="entry name" value="Transferase(Phosphotransferase) domain 1"/>
    <property type="match status" value="1"/>
</dbReference>
<dbReference type="GO" id="GO:0005737">
    <property type="term" value="C:cytoplasm"/>
    <property type="evidence" value="ECO:0007669"/>
    <property type="project" value="UniProtKB-SubCell"/>
</dbReference>
<keyword evidence="6 11" id="KW-0547">Nucleotide-binding</keyword>
<gene>
    <name evidence="11" type="primary">srkA</name>
    <name evidence="13" type="ORF">Tel_01995</name>
</gene>
<keyword evidence="14" id="KW-1185">Reference proteome</keyword>
<comment type="subcellular location">
    <subcellularLocation>
        <location evidence="11">Cytoplasm</location>
    </subcellularLocation>
</comment>
<keyword evidence="10 11" id="KW-0346">Stress response</keyword>
<evidence type="ECO:0000256" key="5">
    <source>
        <dbReference type="ARBA" id="ARBA00022723"/>
    </source>
</evidence>
<feature type="site" description="ATP" evidence="11">
    <location>
        <position position="36"/>
    </location>
</feature>
<dbReference type="NCBIfam" id="NF008738">
    <property type="entry name" value="PRK11768.1"/>
    <property type="match status" value="1"/>
</dbReference>
<feature type="binding site" evidence="11">
    <location>
        <position position="209"/>
    </location>
    <ligand>
        <name>Mg(2+)</name>
        <dbReference type="ChEBI" id="CHEBI:18420"/>
    </ligand>
</feature>
<dbReference type="Gene3D" id="3.30.200.70">
    <property type="match status" value="1"/>
</dbReference>
<keyword evidence="7 11" id="KW-0418">Kinase</keyword>
<evidence type="ECO:0000313" key="14">
    <source>
        <dbReference type="Proteomes" id="UP000055136"/>
    </source>
</evidence>
<dbReference type="GO" id="GO:0005524">
    <property type="term" value="F:ATP binding"/>
    <property type="evidence" value="ECO:0007669"/>
    <property type="project" value="UniProtKB-UniRule"/>
</dbReference>
<dbReference type="InterPro" id="IPR002575">
    <property type="entry name" value="Aminoglycoside_PTrfase"/>
</dbReference>
<dbReference type="EC" id="2.7.11.1" evidence="11"/>
<dbReference type="PANTHER" id="PTHR39573:SF1">
    <property type="entry name" value="STRESS RESPONSE KINASE A"/>
    <property type="match status" value="1"/>
</dbReference>
<dbReference type="GO" id="GO:0004674">
    <property type="term" value="F:protein serine/threonine kinase activity"/>
    <property type="evidence" value="ECO:0007669"/>
    <property type="project" value="UniProtKB-UniRule"/>
</dbReference>
<evidence type="ECO:0000256" key="3">
    <source>
        <dbReference type="ARBA" id="ARBA00022553"/>
    </source>
</evidence>
<evidence type="ECO:0000256" key="4">
    <source>
        <dbReference type="ARBA" id="ARBA00022679"/>
    </source>
</evidence>
<evidence type="ECO:0000256" key="2">
    <source>
        <dbReference type="ARBA" id="ARBA00022527"/>
    </source>
</evidence>
<reference evidence="13" key="1">
    <citation type="submission" date="2015-10" db="EMBL/GenBank/DDBJ databases">
        <title>Description of Candidatus Tenderia electrophaga gen. nov, sp. nov., an Uncultivated Electroautotroph from a Biocathode Enrichment.</title>
        <authorList>
            <person name="Eddie B.J."/>
            <person name="Malanoski A.P."/>
            <person name="Wang Z."/>
            <person name="Hall R.J."/>
            <person name="Oh S.D."/>
            <person name="Heiner C."/>
            <person name="Lin B."/>
            <person name="Strycharz-Glaven S.M."/>
        </authorList>
    </citation>
    <scope>NUCLEOTIDE SEQUENCE [LARGE SCALE GENOMIC DNA]</scope>
    <source>
        <strain evidence="13">NRL1</strain>
    </source>
</reference>
<dbReference type="EMBL" id="CP013099">
    <property type="protein sequence ID" value="ALP52007.1"/>
    <property type="molecule type" value="Genomic_DNA"/>
</dbReference>
<keyword evidence="3 11" id="KW-0597">Phosphoprotein</keyword>
<name>A0A0S2TA38_9GAMM</name>
<comment type="subunit">
    <text evidence="11">Monomer.</text>
</comment>